<protein>
    <recommendedName>
        <fullName evidence="5">HTH araC/xylS-type domain-containing protein</fullName>
    </recommendedName>
</protein>
<keyword evidence="3" id="KW-0010">Activator</keyword>
<organism evidence="6 7">
    <name type="scientific">Mesorhizobium delmotii</name>
    <dbReference type="NCBI Taxonomy" id="1631247"/>
    <lineage>
        <taxon>Bacteria</taxon>
        <taxon>Pseudomonadati</taxon>
        <taxon>Pseudomonadota</taxon>
        <taxon>Alphaproteobacteria</taxon>
        <taxon>Hyphomicrobiales</taxon>
        <taxon>Phyllobacteriaceae</taxon>
        <taxon>Mesorhizobium</taxon>
    </lineage>
</organism>
<keyword evidence="1" id="KW-0805">Transcription regulation</keyword>
<dbReference type="Gene3D" id="1.10.10.60">
    <property type="entry name" value="Homeodomain-like"/>
    <property type="match status" value="1"/>
</dbReference>
<evidence type="ECO:0000313" key="6">
    <source>
        <dbReference type="EMBL" id="SJM33946.1"/>
    </source>
</evidence>
<keyword evidence="4" id="KW-0804">Transcription</keyword>
<dbReference type="PANTHER" id="PTHR46796">
    <property type="entry name" value="HTH-TYPE TRANSCRIPTIONAL ACTIVATOR RHAS-RELATED"/>
    <property type="match status" value="1"/>
</dbReference>
<dbReference type="InterPro" id="IPR018060">
    <property type="entry name" value="HTH_AraC"/>
</dbReference>
<keyword evidence="7" id="KW-1185">Reference proteome</keyword>
<dbReference type="PANTHER" id="PTHR46796:SF2">
    <property type="entry name" value="TRANSCRIPTIONAL REGULATORY PROTEIN"/>
    <property type="match status" value="1"/>
</dbReference>
<gene>
    <name evidence="6" type="ORF">BQ8482_380129</name>
</gene>
<evidence type="ECO:0000313" key="7">
    <source>
        <dbReference type="Proteomes" id="UP000245698"/>
    </source>
</evidence>
<accession>A0A2P9AS17</accession>
<name>A0A2P9AS17_9HYPH</name>
<evidence type="ECO:0000256" key="3">
    <source>
        <dbReference type="ARBA" id="ARBA00023159"/>
    </source>
</evidence>
<dbReference type="InterPro" id="IPR037923">
    <property type="entry name" value="HTH-like"/>
</dbReference>
<evidence type="ECO:0000256" key="2">
    <source>
        <dbReference type="ARBA" id="ARBA00023125"/>
    </source>
</evidence>
<dbReference type="InterPro" id="IPR003313">
    <property type="entry name" value="AraC-bd"/>
</dbReference>
<dbReference type="AlphaFoldDB" id="A0A2P9AS17"/>
<dbReference type="GO" id="GO:0003700">
    <property type="term" value="F:DNA-binding transcription factor activity"/>
    <property type="evidence" value="ECO:0007669"/>
    <property type="project" value="InterPro"/>
</dbReference>
<sequence>MNQIDRSREKDVDATETRKYWRHPCFPDLGLFKARFTQHRYQLHTHPTYVIALITAGCERIRIGRRSVLAPAGSIAIVNPEEWHDGEQGADGGWAYRTFYPSVPLMAGLARELGGDGDPVFSDAIIEDSDLAAALAAAHEGSTSRDATKAEASLLVALRHLIVRHGDWRGRTEAIESSGSRQRFSLYEDLVESELGSQLDLQRLADAARVTRFQVIRDFKKAIGLTPAAYIRDRRLRRASTLIEQGLGLADAAIAAGFADQSHLSRTFRATRGMTPGMFRRGGWSAPKRRRLRAEIC</sequence>
<dbReference type="Pfam" id="PF12833">
    <property type="entry name" value="HTH_18"/>
    <property type="match status" value="1"/>
</dbReference>
<dbReference type="PROSITE" id="PS01124">
    <property type="entry name" value="HTH_ARAC_FAMILY_2"/>
    <property type="match status" value="1"/>
</dbReference>
<dbReference type="Pfam" id="PF02311">
    <property type="entry name" value="AraC_binding"/>
    <property type="match status" value="1"/>
</dbReference>
<dbReference type="InterPro" id="IPR018062">
    <property type="entry name" value="HTH_AraC-typ_CS"/>
</dbReference>
<dbReference type="InterPro" id="IPR050204">
    <property type="entry name" value="AraC_XylS_family_regulators"/>
</dbReference>
<dbReference type="GO" id="GO:0043565">
    <property type="term" value="F:sequence-specific DNA binding"/>
    <property type="evidence" value="ECO:0007669"/>
    <property type="project" value="InterPro"/>
</dbReference>
<reference evidence="7" key="1">
    <citation type="submission" date="2016-12" db="EMBL/GenBank/DDBJ databases">
        <authorList>
            <person name="Brunel B."/>
        </authorList>
    </citation>
    <scope>NUCLEOTIDE SEQUENCE [LARGE SCALE GENOMIC DNA]</scope>
</reference>
<dbReference type="PROSITE" id="PS00041">
    <property type="entry name" value="HTH_ARAC_FAMILY_1"/>
    <property type="match status" value="1"/>
</dbReference>
<dbReference type="SMART" id="SM00342">
    <property type="entry name" value="HTH_ARAC"/>
    <property type="match status" value="1"/>
</dbReference>
<dbReference type="SUPFAM" id="SSF46689">
    <property type="entry name" value="Homeodomain-like"/>
    <property type="match status" value="1"/>
</dbReference>
<proteinExistence type="predicted"/>
<evidence type="ECO:0000259" key="5">
    <source>
        <dbReference type="PROSITE" id="PS01124"/>
    </source>
</evidence>
<dbReference type="InterPro" id="IPR009057">
    <property type="entry name" value="Homeodomain-like_sf"/>
</dbReference>
<feature type="domain" description="HTH araC/xylS-type" evidence="5">
    <location>
        <begin position="185"/>
        <end position="282"/>
    </location>
</feature>
<evidence type="ECO:0000256" key="4">
    <source>
        <dbReference type="ARBA" id="ARBA00023163"/>
    </source>
</evidence>
<dbReference type="EMBL" id="FUIG01000046">
    <property type="protein sequence ID" value="SJM33946.1"/>
    <property type="molecule type" value="Genomic_DNA"/>
</dbReference>
<evidence type="ECO:0000256" key="1">
    <source>
        <dbReference type="ARBA" id="ARBA00023015"/>
    </source>
</evidence>
<dbReference type="SUPFAM" id="SSF51215">
    <property type="entry name" value="Regulatory protein AraC"/>
    <property type="match status" value="1"/>
</dbReference>
<dbReference type="Proteomes" id="UP000245698">
    <property type="component" value="Unassembled WGS sequence"/>
</dbReference>
<keyword evidence="2" id="KW-0238">DNA-binding</keyword>